<evidence type="ECO:0000259" key="9">
    <source>
        <dbReference type="PROSITE" id="PS50081"/>
    </source>
</evidence>
<keyword evidence="5 8" id="KW-1133">Transmembrane helix</keyword>
<feature type="transmembrane region" description="Helical" evidence="8">
    <location>
        <begin position="218"/>
        <end position="242"/>
    </location>
</feature>
<dbReference type="PANTHER" id="PTHR28304:SF2">
    <property type="entry name" value="PEROXISOMAL MEMBRANE PROTEIN PEX29"/>
    <property type="match status" value="1"/>
</dbReference>
<protein>
    <submittedName>
        <fullName evidence="10">Integral peroxisomal membrane peroxin-domain-containing protein</fullName>
    </submittedName>
</protein>
<proteinExistence type="predicted"/>
<accession>A0ABR3BI06</accession>
<keyword evidence="6 8" id="KW-0472">Membrane</keyword>
<dbReference type="PROSITE" id="PS50081">
    <property type="entry name" value="ZF_DAG_PE_2"/>
    <property type="match status" value="1"/>
</dbReference>
<feature type="region of interest" description="Disordered" evidence="7">
    <location>
        <begin position="68"/>
        <end position="127"/>
    </location>
</feature>
<evidence type="ECO:0000256" key="2">
    <source>
        <dbReference type="ARBA" id="ARBA00022692"/>
    </source>
</evidence>
<feature type="region of interest" description="Disordered" evidence="7">
    <location>
        <begin position="253"/>
        <end position="284"/>
    </location>
</feature>
<dbReference type="Proteomes" id="UP001448207">
    <property type="component" value="Unassembled WGS sequence"/>
</dbReference>
<reference evidence="10 11" key="1">
    <citation type="submission" date="2024-04" db="EMBL/GenBank/DDBJ databases">
        <title>Symmetric and asymmetric DNA N6-adenine methylation regulates different biological responses in Mucorales.</title>
        <authorList>
            <consortium name="Lawrence Berkeley National Laboratory"/>
            <person name="Lax C."/>
            <person name="Mondo S.J."/>
            <person name="Osorio-Concepcion M."/>
            <person name="Muszewska A."/>
            <person name="Corrochano-Luque M."/>
            <person name="Gutierrez G."/>
            <person name="Riley R."/>
            <person name="Lipzen A."/>
            <person name="Guo J."/>
            <person name="Hundley H."/>
            <person name="Amirebrahimi M."/>
            <person name="Ng V."/>
            <person name="Lorenzo-Gutierrez D."/>
            <person name="Binder U."/>
            <person name="Yang J."/>
            <person name="Song Y."/>
            <person name="Canovas D."/>
            <person name="Navarro E."/>
            <person name="Freitag M."/>
            <person name="Gabaldon T."/>
            <person name="Grigoriev I.V."/>
            <person name="Corrochano L.M."/>
            <person name="Nicolas F.E."/>
            <person name="Garre V."/>
        </authorList>
    </citation>
    <scope>NUCLEOTIDE SEQUENCE [LARGE SCALE GENOMIC DNA]</scope>
    <source>
        <strain evidence="10 11">L51</strain>
    </source>
</reference>
<dbReference type="InterPro" id="IPR006614">
    <property type="entry name" value="Peroxin/Ferlin"/>
</dbReference>
<feature type="transmembrane region" description="Helical" evidence="8">
    <location>
        <begin position="349"/>
        <end position="370"/>
    </location>
</feature>
<evidence type="ECO:0000256" key="4">
    <source>
        <dbReference type="ARBA" id="ARBA00022833"/>
    </source>
</evidence>
<dbReference type="InterPro" id="IPR010482">
    <property type="entry name" value="TECPR1-like_DysF"/>
</dbReference>
<dbReference type="PANTHER" id="PTHR28304">
    <property type="entry name" value="PEROXISOMAL MEMBRANE PROTEIN PEX29"/>
    <property type="match status" value="1"/>
</dbReference>
<feature type="compositionally biased region" description="Polar residues" evidence="7">
    <location>
        <begin position="95"/>
        <end position="115"/>
    </location>
</feature>
<comment type="subcellular location">
    <subcellularLocation>
        <location evidence="1">Membrane</location>
        <topology evidence="1">Multi-pass membrane protein</topology>
    </subcellularLocation>
</comment>
<keyword evidence="3" id="KW-0479">Metal-binding</keyword>
<keyword evidence="2 8" id="KW-0812">Transmembrane</keyword>
<dbReference type="Gene3D" id="3.30.60.20">
    <property type="match status" value="1"/>
</dbReference>
<evidence type="ECO:0000313" key="10">
    <source>
        <dbReference type="EMBL" id="KAL0097846.1"/>
    </source>
</evidence>
<dbReference type="PROSITE" id="PS00479">
    <property type="entry name" value="ZF_DAG_PE_1"/>
    <property type="match status" value="1"/>
</dbReference>
<evidence type="ECO:0000256" key="8">
    <source>
        <dbReference type="SAM" id="Phobius"/>
    </source>
</evidence>
<keyword evidence="4" id="KW-0862">Zinc</keyword>
<evidence type="ECO:0000256" key="5">
    <source>
        <dbReference type="ARBA" id="ARBA00022989"/>
    </source>
</evidence>
<name>A0ABR3BI06_PHYBL</name>
<evidence type="ECO:0000256" key="3">
    <source>
        <dbReference type="ARBA" id="ARBA00022723"/>
    </source>
</evidence>
<dbReference type="InterPro" id="IPR052816">
    <property type="entry name" value="Peroxisomal_Membrane_PEX28-32"/>
</dbReference>
<dbReference type="InterPro" id="IPR046349">
    <property type="entry name" value="C1-like_sf"/>
</dbReference>
<dbReference type="Pfam" id="PF06398">
    <property type="entry name" value="Pex24p"/>
    <property type="match status" value="1"/>
</dbReference>
<evidence type="ECO:0000256" key="7">
    <source>
        <dbReference type="SAM" id="MobiDB-lite"/>
    </source>
</evidence>
<dbReference type="Pfam" id="PF00130">
    <property type="entry name" value="C1_1"/>
    <property type="match status" value="1"/>
</dbReference>
<dbReference type="SUPFAM" id="SSF57889">
    <property type="entry name" value="Cysteine-rich domain"/>
    <property type="match status" value="1"/>
</dbReference>
<organism evidence="10 11">
    <name type="scientific">Phycomyces blakesleeanus</name>
    <dbReference type="NCBI Taxonomy" id="4837"/>
    <lineage>
        <taxon>Eukaryota</taxon>
        <taxon>Fungi</taxon>
        <taxon>Fungi incertae sedis</taxon>
        <taxon>Mucoromycota</taxon>
        <taxon>Mucoromycotina</taxon>
        <taxon>Mucoromycetes</taxon>
        <taxon>Mucorales</taxon>
        <taxon>Phycomycetaceae</taxon>
        <taxon>Phycomyces</taxon>
    </lineage>
</organism>
<sequence length="551" mass="61994">MLIMVHSFKEHTFTHFTYCGHCRRFLWGVANQGLKCSECEFVCHFSCQKSAPPCTSVQNKAARVLRSYSTSTGSSSTPTSSSSKSGSRSPIITALSRSPTNGSRAKSPTNGSREISPTLAPQAEETQPIESFGEAVEKIKSIVTSPEFEDVLVTAALHASDDSQPSNEYLATLPSLNPQTATKNSTRFVSRCGPMFAVRDSIILLLSWENPLQTMVAMVLYCIACFYPKIILFGPHFALMHWMTNAHQKRFRSSSLSPPLPSPPVARSTVAAPTPTASHSVPLRTASPAGKRTGSFTFNIGGSSNNYEESSPEYLKNLQNLQNMMGEMSDLYDTVCENLHYINWGSRQYSIWIFQGLVLSMILLSILISFVSMRDIMLGGGIFMFVSNTRFVKHVMKQITPKAMAIGKKSFESIMDLYDEYERVLDRQTIIQEISVYENQRRGPSGEFSADELLPLERGSWTDSTGIIPREAKKEEAPEGYCWTENAWEVDTSGSWTDDMLGIEMLVIPEDDGWVYTDDLWRPCKADILKYRVTRRRRWIRHYEENRKRGR</sequence>
<evidence type="ECO:0000256" key="1">
    <source>
        <dbReference type="ARBA" id="ARBA00004141"/>
    </source>
</evidence>
<feature type="domain" description="Phorbol-ester/DAG-type" evidence="9">
    <location>
        <begin position="5"/>
        <end position="54"/>
    </location>
</feature>
<dbReference type="InterPro" id="IPR002219">
    <property type="entry name" value="PKC_DAG/PE"/>
</dbReference>
<dbReference type="CDD" id="cd00029">
    <property type="entry name" value="C1"/>
    <property type="match status" value="1"/>
</dbReference>
<evidence type="ECO:0000313" key="11">
    <source>
        <dbReference type="Proteomes" id="UP001448207"/>
    </source>
</evidence>
<comment type="caution">
    <text evidence="10">The sequence shown here is derived from an EMBL/GenBank/DDBJ whole genome shotgun (WGS) entry which is preliminary data.</text>
</comment>
<dbReference type="SMART" id="SM00693">
    <property type="entry name" value="DysFN"/>
    <property type="match status" value="1"/>
</dbReference>
<gene>
    <name evidence="10" type="ORF">J3Q64DRAFT_1715478</name>
</gene>
<dbReference type="SMART" id="SM00109">
    <property type="entry name" value="C1"/>
    <property type="match status" value="1"/>
</dbReference>
<feature type="compositionally biased region" description="Low complexity" evidence="7">
    <location>
        <begin position="68"/>
        <end position="93"/>
    </location>
</feature>
<keyword evidence="11" id="KW-1185">Reference proteome</keyword>
<evidence type="ECO:0000256" key="6">
    <source>
        <dbReference type="ARBA" id="ARBA00023136"/>
    </source>
</evidence>
<dbReference type="EMBL" id="JBCLYO010000001">
    <property type="protein sequence ID" value="KAL0097846.1"/>
    <property type="molecule type" value="Genomic_DNA"/>
</dbReference>